<evidence type="ECO:0000256" key="1">
    <source>
        <dbReference type="ARBA" id="ARBA00004477"/>
    </source>
</evidence>
<evidence type="ECO:0000256" key="2">
    <source>
        <dbReference type="ARBA" id="ARBA00004922"/>
    </source>
</evidence>
<evidence type="ECO:0000256" key="10">
    <source>
        <dbReference type="RuleBase" id="RU365067"/>
    </source>
</evidence>
<dbReference type="InterPro" id="IPR007594">
    <property type="entry name" value="RFT1"/>
</dbReference>
<keyword evidence="5 10" id="KW-0256">Endoplasmic reticulum</keyword>
<feature type="transmembrane region" description="Helical" evidence="10">
    <location>
        <begin position="202"/>
        <end position="221"/>
    </location>
</feature>
<dbReference type="GO" id="GO:0006488">
    <property type="term" value="P:dolichol-linked oligosaccharide biosynthetic process"/>
    <property type="evidence" value="ECO:0007669"/>
    <property type="project" value="InterPro"/>
</dbReference>
<gene>
    <name evidence="11" type="ORF">BT96DRAFT_955501</name>
</gene>
<comment type="function">
    <text evidence="9 10">Intramembrane glycolipid transporter that operates in the biosynthetic pathway of dolichol-linked oligosaccharides, the glycan precursors employed in protein asparagine (N)-glycosylation. The sequential addition of sugars to dolichol pyrophosphate produces dolichol-linked oligosaccharides containing fourteen sugars, including two GlcNAcs, nine mannoses and three glucoses. Once assembled, the oligosaccharide is transferred from the lipid to nascent proteins by oligosaccharyltransferases. The assembly of dolichol-linked oligosaccharides begins on the cytosolic side of the endoplasmic reticulum membrane and finishes in its lumen. RFT1 could mediate the translocation of the cytosolically oriented intermediate DolPP-GlcNAc2Man5, produced by ALG11, into the ER lumen where dolichol-linked oligosaccharides assembly continues. However, the intramembrane lipid transporter activity could not be confirmed in vitro.</text>
</comment>
<dbReference type="OrthoDB" id="9979195at2759"/>
<protein>
    <recommendedName>
        <fullName evidence="8 10">Man(5)GlcNAc(2)-PP-dolichol translocation protein RFT1</fullName>
    </recommendedName>
</protein>
<comment type="subcellular location">
    <subcellularLocation>
        <location evidence="1 10">Endoplasmic reticulum membrane</location>
        <topology evidence="1 10">Multi-pass membrane protein</topology>
    </subcellularLocation>
</comment>
<dbReference type="PANTHER" id="PTHR13117:SF5">
    <property type="entry name" value="PROTEIN RFT1 HOMOLOG"/>
    <property type="match status" value="1"/>
</dbReference>
<keyword evidence="6 10" id="KW-1133">Transmembrane helix</keyword>
<keyword evidence="12" id="KW-1185">Reference proteome</keyword>
<evidence type="ECO:0000256" key="7">
    <source>
        <dbReference type="ARBA" id="ARBA00023136"/>
    </source>
</evidence>
<evidence type="ECO:0000256" key="4">
    <source>
        <dbReference type="ARBA" id="ARBA00022692"/>
    </source>
</evidence>
<feature type="transmembrane region" description="Helical" evidence="10">
    <location>
        <begin position="502"/>
        <end position="523"/>
    </location>
</feature>
<sequence>MSTTMSTLTSLMGLQLFTRLFTFILNQALSRLASPVAYGIASIQFELMLSTILFLSREGVRGALLRVKPTGEASENVKSSEKDHKETEQKSFGNAAMNVGFIPVIFGVPLAIITSLLYVTFASAETLSGFNLRFSSCHGIISGANAQQVCMCQFHIGCERILFCFYRAMSSLKTHVRLRAEGVGITAKTLATRGDKGGNLPLLAFALGQFMYGSSVFLVYLREFQGAGLITRIAKSSSGFLRVYFDRDVLELSMWMTSQSLVKHVLTEGDKFVLSWFSPLQDQGGYALAVNYGSLIARIVFQPIEETLRLYFSKTLAEQNVRVIYLRSTTLHPHFQHYSEMQIIGSLFVLIFGSSYISLVLNILLPPQYLNTSAPRVLEAWIWYIPVLAVNGGLEAFIASVALRKDVNNQSRWMILFTLTRPLSMQTSSNLSARIIYALHFCQTFFANHDASQMLRWRNVLPPWTLVSGLVISALAVNLGETVFGATEIVQREGRTGIVRRPVLLHIALGGVLAISCMGWWAWTAREFLPVPRRWNKVKSA</sequence>
<evidence type="ECO:0000256" key="8">
    <source>
        <dbReference type="ARBA" id="ARBA00044793"/>
    </source>
</evidence>
<dbReference type="Proteomes" id="UP000799118">
    <property type="component" value="Unassembled WGS sequence"/>
</dbReference>
<keyword evidence="10" id="KW-0813">Transport</keyword>
<dbReference type="EMBL" id="ML769413">
    <property type="protein sequence ID" value="KAE9404894.1"/>
    <property type="molecule type" value="Genomic_DNA"/>
</dbReference>
<evidence type="ECO:0000313" key="11">
    <source>
        <dbReference type="EMBL" id="KAE9404894.1"/>
    </source>
</evidence>
<keyword evidence="4 10" id="KW-0812">Transmembrane</keyword>
<evidence type="ECO:0000256" key="3">
    <source>
        <dbReference type="ARBA" id="ARBA00010288"/>
    </source>
</evidence>
<dbReference type="AlphaFoldDB" id="A0A6A4I7W2"/>
<organism evidence="11 12">
    <name type="scientific">Gymnopus androsaceus JB14</name>
    <dbReference type="NCBI Taxonomy" id="1447944"/>
    <lineage>
        <taxon>Eukaryota</taxon>
        <taxon>Fungi</taxon>
        <taxon>Dikarya</taxon>
        <taxon>Basidiomycota</taxon>
        <taxon>Agaricomycotina</taxon>
        <taxon>Agaricomycetes</taxon>
        <taxon>Agaricomycetidae</taxon>
        <taxon>Agaricales</taxon>
        <taxon>Marasmiineae</taxon>
        <taxon>Omphalotaceae</taxon>
        <taxon>Gymnopus</taxon>
    </lineage>
</organism>
<dbReference type="GO" id="GO:0005789">
    <property type="term" value="C:endoplasmic reticulum membrane"/>
    <property type="evidence" value="ECO:0007669"/>
    <property type="project" value="UniProtKB-SubCell"/>
</dbReference>
<proteinExistence type="inferred from homology"/>
<name>A0A6A4I7W2_9AGAR</name>
<feature type="transmembrane region" description="Helical" evidence="10">
    <location>
        <begin position="381"/>
        <end position="403"/>
    </location>
</feature>
<evidence type="ECO:0000256" key="9">
    <source>
        <dbReference type="ARBA" id="ARBA00045912"/>
    </source>
</evidence>
<reference evidence="11" key="1">
    <citation type="journal article" date="2019" name="Environ. Microbiol.">
        <title>Fungal ecological strategies reflected in gene transcription - a case study of two litter decomposers.</title>
        <authorList>
            <person name="Barbi F."/>
            <person name="Kohler A."/>
            <person name="Barry K."/>
            <person name="Baskaran P."/>
            <person name="Daum C."/>
            <person name="Fauchery L."/>
            <person name="Ihrmark K."/>
            <person name="Kuo A."/>
            <person name="LaButti K."/>
            <person name="Lipzen A."/>
            <person name="Morin E."/>
            <person name="Grigoriev I.V."/>
            <person name="Henrissat B."/>
            <person name="Lindahl B."/>
            <person name="Martin F."/>
        </authorList>
    </citation>
    <scope>NUCLEOTIDE SEQUENCE</scope>
    <source>
        <strain evidence="11">JB14</strain>
    </source>
</reference>
<evidence type="ECO:0000256" key="6">
    <source>
        <dbReference type="ARBA" id="ARBA00022989"/>
    </source>
</evidence>
<comment type="pathway">
    <text evidence="2">Protein modification; protein glycosylation.</text>
</comment>
<dbReference type="GO" id="GO:0034203">
    <property type="term" value="P:glycolipid translocation"/>
    <property type="evidence" value="ECO:0007669"/>
    <property type="project" value="TreeGrafter"/>
</dbReference>
<comment type="similarity">
    <text evidence="3 10">Belongs to the RFT1 family.</text>
</comment>
<comment type="caution">
    <text evidence="10">Lacks conserved residue(s) required for the propagation of feature annotation.</text>
</comment>
<dbReference type="PANTHER" id="PTHR13117">
    <property type="entry name" value="ENDOPLASMIC RETICULUM MULTISPAN TRANSMEMBRANE PROTEIN-RELATED"/>
    <property type="match status" value="1"/>
</dbReference>
<evidence type="ECO:0000313" key="12">
    <source>
        <dbReference type="Proteomes" id="UP000799118"/>
    </source>
</evidence>
<keyword evidence="7 10" id="KW-0472">Membrane</keyword>
<feature type="transmembrane region" description="Helical" evidence="10">
    <location>
        <begin position="99"/>
        <end position="121"/>
    </location>
</feature>
<feature type="transmembrane region" description="Helical" evidence="10">
    <location>
        <begin position="343"/>
        <end position="361"/>
    </location>
</feature>
<accession>A0A6A4I7W2</accession>
<dbReference type="Pfam" id="PF04506">
    <property type="entry name" value="Rft-1"/>
    <property type="match status" value="1"/>
</dbReference>
<evidence type="ECO:0000256" key="5">
    <source>
        <dbReference type="ARBA" id="ARBA00022824"/>
    </source>
</evidence>